<proteinExistence type="predicted"/>
<dbReference type="GO" id="GO:0016787">
    <property type="term" value="F:hydrolase activity"/>
    <property type="evidence" value="ECO:0007669"/>
    <property type="project" value="UniProtKB-KW"/>
</dbReference>
<dbReference type="AlphaFoldDB" id="A0A6A5VU74"/>
<dbReference type="InterPro" id="IPR036705">
    <property type="entry name" value="Ribosyl_crysJ1_sf"/>
</dbReference>
<gene>
    <name evidence="3" type="ORF">P154DRAFT_625785</name>
</gene>
<accession>A0A6A5VU74</accession>
<feature type="binding site" evidence="1">
    <location>
        <position position="374"/>
    </location>
    <ligand>
        <name>Mg(2+)</name>
        <dbReference type="ChEBI" id="CHEBI:18420"/>
        <label>1</label>
    </ligand>
</feature>
<sequence>MTDTTMADFVHVEVPQEKTATAELNLSGSNSGAQTLETSGLGFLKLHPFIRDTVVDKIYGCMIGSALGDTIGLYTEFLPKHACETIYKERKFTLVNPVTEWYSDTHRNRFEPCAWTDDTDQALLILLSYLQNHTSENLLGRIPQDFAERLQIWIEQGLRALDRPPCGIGALVGGVVSHKDYLKDPVDMATQRWIKTARHVAPNGSLMRTHPIGVFCVGLSEEAAWKVAADIGRTTHVDPRCVVSCCISVGLIRGLLRGEIQTEEDLDKAIERAYDWVLSQPGLMNPGLDSELTEYEIKRHLERKEFEKHVYAKAYEELKLDSQREMGYVYKCIGSAILMLRYGIRGLKKSPVPSKTLFENLVTDLIMEGGDSDTNGAAAGALLGALMGYGNLPAHWADGLAHREWLQSKIERLTKILGIVQGSVGELKDEAPDGGKPLMTKDELEKRDHDMLYSILARDKERKEKEERERKKGHAKGLTGWFKK</sequence>
<feature type="region of interest" description="Disordered" evidence="2">
    <location>
        <begin position="457"/>
        <end position="484"/>
    </location>
</feature>
<name>A0A6A5VU74_9PLEO</name>
<keyword evidence="3" id="KW-0378">Hydrolase</keyword>
<feature type="binding site" evidence="1">
    <location>
        <position position="118"/>
    </location>
    <ligand>
        <name>Mg(2+)</name>
        <dbReference type="ChEBI" id="CHEBI:18420"/>
        <label>1</label>
    </ligand>
</feature>
<protein>
    <submittedName>
        <fullName evidence="3">ADP-ribosylglycohydrolase</fullName>
    </submittedName>
</protein>
<evidence type="ECO:0000313" key="4">
    <source>
        <dbReference type="Proteomes" id="UP000799779"/>
    </source>
</evidence>
<keyword evidence="1" id="KW-0479">Metal-binding</keyword>
<reference evidence="3" key="1">
    <citation type="journal article" date="2020" name="Stud. Mycol.">
        <title>101 Dothideomycetes genomes: a test case for predicting lifestyles and emergence of pathogens.</title>
        <authorList>
            <person name="Haridas S."/>
            <person name="Albert R."/>
            <person name="Binder M."/>
            <person name="Bloem J."/>
            <person name="Labutti K."/>
            <person name="Salamov A."/>
            <person name="Andreopoulos B."/>
            <person name="Baker S."/>
            <person name="Barry K."/>
            <person name="Bills G."/>
            <person name="Bluhm B."/>
            <person name="Cannon C."/>
            <person name="Castanera R."/>
            <person name="Culley D."/>
            <person name="Daum C."/>
            <person name="Ezra D."/>
            <person name="Gonzalez J."/>
            <person name="Henrissat B."/>
            <person name="Kuo A."/>
            <person name="Liang C."/>
            <person name="Lipzen A."/>
            <person name="Lutzoni F."/>
            <person name="Magnuson J."/>
            <person name="Mondo S."/>
            <person name="Nolan M."/>
            <person name="Ohm R."/>
            <person name="Pangilinan J."/>
            <person name="Park H.-J."/>
            <person name="Ramirez L."/>
            <person name="Alfaro M."/>
            <person name="Sun H."/>
            <person name="Tritt A."/>
            <person name="Yoshinaga Y."/>
            <person name="Zwiers L.-H."/>
            <person name="Turgeon B."/>
            <person name="Goodwin S."/>
            <person name="Spatafora J."/>
            <person name="Crous P."/>
            <person name="Grigoriev I."/>
        </authorList>
    </citation>
    <scope>NUCLEOTIDE SEQUENCE</scope>
    <source>
        <strain evidence="3">CBS 123094</strain>
    </source>
</reference>
<evidence type="ECO:0000256" key="2">
    <source>
        <dbReference type="SAM" id="MobiDB-lite"/>
    </source>
</evidence>
<evidence type="ECO:0000256" key="1">
    <source>
        <dbReference type="PIRSR" id="PIRSR605502-1"/>
    </source>
</evidence>
<dbReference type="SUPFAM" id="SSF101478">
    <property type="entry name" value="ADP-ribosylglycohydrolase"/>
    <property type="match status" value="1"/>
</dbReference>
<feature type="compositionally biased region" description="Basic and acidic residues" evidence="2">
    <location>
        <begin position="457"/>
        <end position="470"/>
    </location>
</feature>
<feature type="binding site" evidence="1">
    <location>
        <position position="371"/>
    </location>
    <ligand>
        <name>Mg(2+)</name>
        <dbReference type="ChEBI" id="CHEBI:18420"/>
        <label>1</label>
    </ligand>
</feature>
<dbReference type="Gene3D" id="1.10.4080.10">
    <property type="entry name" value="ADP-ribosylation/Crystallin J1"/>
    <property type="match status" value="1"/>
</dbReference>
<dbReference type="PANTHER" id="PTHR16222:SF28">
    <property type="entry name" value="ADP-RIBOSYLGLYCOHYDROLASE"/>
    <property type="match status" value="1"/>
</dbReference>
<keyword evidence="1" id="KW-0460">Magnesium</keyword>
<dbReference type="GO" id="GO:0046872">
    <property type="term" value="F:metal ion binding"/>
    <property type="evidence" value="ECO:0007669"/>
    <property type="project" value="UniProtKB-KW"/>
</dbReference>
<dbReference type="Proteomes" id="UP000799779">
    <property type="component" value="Unassembled WGS sequence"/>
</dbReference>
<evidence type="ECO:0000313" key="3">
    <source>
        <dbReference type="EMBL" id="KAF1992930.1"/>
    </source>
</evidence>
<feature type="binding site" evidence="1">
    <location>
        <position position="373"/>
    </location>
    <ligand>
        <name>Mg(2+)</name>
        <dbReference type="ChEBI" id="CHEBI:18420"/>
        <label>1</label>
    </ligand>
</feature>
<dbReference type="Pfam" id="PF03747">
    <property type="entry name" value="ADP_ribosyl_GH"/>
    <property type="match status" value="1"/>
</dbReference>
<dbReference type="PANTHER" id="PTHR16222">
    <property type="entry name" value="ADP-RIBOSYLGLYCOHYDROLASE"/>
    <property type="match status" value="1"/>
</dbReference>
<comment type="cofactor">
    <cofactor evidence="1">
        <name>Mg(2+)</name>
        <dbReference type="ChEBI" id="CHEBI:18420"/>
    </cofactor>
    <text evidence="1">Binds 2 magnesium ions per subunit.</text>
</comment>
<keyword evidence="4" id="KW-1185">Reference proteome</keyword>
<feature type="binding site" evidence="1">
    <location>
        <position position="116"/>
    </location>
    <ligand>
        <name>Mg(2+)</name>
        <dbReference type="ChEBI" id="CHEBI:18420"/>
        <label>1</label>
    </ligand>
</feature>
<dbReference type="InterPro" id="IPR005502">
    <property type="entry name" value="Ribosyl_crysJ1"/>
</dbReference>
<dbReference type="OrthoDB" id="2021138at2759"/>
<feature type="binding site" evidence="1">
    <location>
        <position position="117"/>
    </location>
    <ligand>
        <name>Mg(2+)</name>
        <dbReference type="ChEBI" id="CHEBI:18420"/>
        <label>1</label>
    </ligand>
</feature>
<organism evidence="3 4">
    <name type="scientific">Amniculicola lignicola CBS 123094</name>
    <dbReference type="NCBI Taxonomy" id="1392246"/>
    <lineage>
        <taxon>Eukaryota</taxon>
        <taxon>Fungi</taxon>
        <taxon>Dikarya</taxon>
        <taxon>Ascomycota</taxon>
        <taxon>Pezizomycotina</taxon>
        <taxon>Dothideomycetes</taxon>
        <taxon>Pleosporomycetidae</taxon>
        <taxon>Pleosporales</taxon>
        <taxon>Amniculicolaceae</taxon>
        <taxon>Amniculicola</taxon>
    </lineage>
</organism>
<dbReference type="EMBL" id="ML977750">
    <property type="protein sequence ID" value="KAF1992930.1"/>
    <property type="molecule type" value="Genomic_DNA"/>
</dbReference>
<dbReference type="InterPro" id="IPR050792">
    <property type="entry name" value="ADP-ribosylglycohydrolase"/>
</dbReference>